<keyword evidence="3" id="KW-0813">Transport</keyword>
<feature type="transmembrane region" description="Helical" evidence="8">
    <location>
        <begin position="39"/>
        <end position="59"/>
    </location>
</feature>
<feature type="transmembrane region" description="Helical" evidence="8">
    <location>
        <begin position="282"/>
        <end position="307"/>
    </location>
</feature>
<dbReference type="InterPro" id="IPR002549">
    <property type="entry name" value="AI-2E-like"/>
</dbReference>
<sequence>MEKEKGMKDNKDKTTDMSEKIKPKKMKDRLKLNRQYTEISLYVIGTCVVLYVLYGILSYADNFFTALGSSLAWIVSILKPVVIGFIISYLLYPLCEKVEAQFKKRPFFQNRPKTAHYFGVVITIGGIILGIIILISLLIITITQQFNSLHDASLFQIIQAFTQSLNQMYQGILTWLEKMNVKSEQAQQIVDAIRNGLTSNFGTGVQGIGHTLNNIKSVGSTILFSIIFSVYFMLDWPSLHTYWENVAEVLFGEKTAPHLNHIWKDISTVFAGYIRGQMTDAIFMMIAVSVTFSIAHIPYGIVIGVLTGIGNMVPYLGPIVGYGLTLVSGILSGNIQVIIVGFIILLVIQGVDGAIVNPRLLSKNVQIHPMLVLLGVIAGNKTGGFVGMLIAVPITALLKTWFERGINKIKAHRESINSQTDKQA</sequence>
<evidence type="ECO:0000256" key="5">
    <source>
        <dbReference type="ARBA" id="ARBA00022692"/>
    </source>
</evidence>
<protein>
    <submittedName>
        <fullName evidence="9">AI-2E family transporter</fullName>
    </submittedName>
</protein>
<feature type="transmembrane region" description="Helical" evidence="8">
    <location>
        <begin position="115"/>
        <end position="140"/>
    </location>
</feature>
<evidence type="ECO:0000256" key="1">
    <source>
        <dbReference type="ARBA" id="ARBA00004651"/>
    </source>
</evidence>
<dbReference type="PANTHER" id="PTHR21716:SF53">
    <property type="entry name" value="PERMEASE PERM-RELATED"/>
    <property type="match status" value="1"/>
</dbReference>
<evidence type="ECO:0000313" key="9">
    <source>
        <dbReference type="EMBL" id="RNM29583.1"/>
    </source>
</evidence>
<comment type="similarity">
    <text evidence="2">Belongs to the autoinducer-2 exporter (AI-2E) (TC 2.A.86) family.</text>
</comment>
<dbReference type="Proteomes" id="UP000276568">
    <property type="component" value="Unassembled WGS sequence"/>
</dbReference>
<dbReference type="PANTHER" id="PTHR21716">
    <property type="entry name" value="TRANSMEMBRANE PROTEIN"/>
    <property type="match status" value="1"/>
</dbReference>
<reference evidence="9 10" key="1">
    <citation type="submission" date="2018-11" db="EMBL/GenBank/DDBJ databases">
        <title>Clostridium sp. nov., a member of the family Erysipelotrichaceae isolated from pig faeces.</title>
        <authorList>
            <person name="Chang Y.-H."/>
        </authorList>
    </citation>
    <scope>NUCLEOTIDE SEQUENCE [LARGE SCALE GENOMIC DNA]</scope>
    <source>
        <strain evidence="9 10">YH-panp20</strain>
    </source>
</reference>
<organism evidence="9 10">
    <name type="scientific">Absicoccus porci</name>
    <dbReference type="NCBI Taxonomy" id="2486576"/>
    <lineage>
        <taxon>Bacteria</taxon>
        <taxon>Bacillati</taxon>
        <taxon>Bacillota</taxon>
        <taxon>Erysipelotrichia</taxon>
        <taxon>Erysipelotrichales</taxon>
        <taxon>Erysipelotrichaceae</taxon>
        <taxon>Absicoccus</taxon>
    </lineage>
</organism>
<feature type="transmembrane region" description="Helical" evidence="8">
    <location>
        <begin position="215"/>
        <end position="234"/>
    </location>
</feature>
<evidence type="ECO:0000256" key="3">
    <source>
        <dbReference type="ARBA" id="ARBA00022448"/>
    </source>
</evidence>
<comment type="subcellular location">
    <subcellularLocation>
        <location evidence="1">Cell membrane</location>
        <topology evidence="1">Multi-pass membrane protein</topology>
    </subcellularLocation>
</comment>
<dbReference type="GO" id="GO:0055085">
    <property type="term" value="P:transmembrane transport"/>
    <property type="evidence" value="ECO:0007669"/>
    <property type="project" value="TreeGrafter"/>
</dbReference>
<evidence type="ECO:0000256" key="7">
    <source>
        <dbReference type="ARBA" id="ARBA00023136"/>
    </source>
</evidence>
<keyword evidence="5 8" id="KW-0812">Transmembrane</keyword>
<keyword evidence="6 8" id="KW-1133">Transmembrane helix</keyword>
<name>A0A3N0HXT5_9FIRM</name>
<dbReference type="PRINTS" id="PR00173">
    <property type="entry name" value="EDTRNSPORT"/>
</dbReference>
<dbReference type="EMBL" id="RJQC01000003">
    <property type="protein sequence ID" value="RNM29583.1"/>
    <property type="molecule type" value="Genomic_DNA"/>
</dbReference>
<feature type="transmembrane region" description="Helical" evidence="8">
    <location>
        <begin position="319"/>
        <end position="348"/>
    </location>
</feature>
<proteinExistence type="inferred from homology"/>
<evidence type="ECO:0000256" key="2">
    <source>
        <dbReference type="ARBA" id="ARBA00009773"/>
    </source>
</evidence>
<feature type="transmembrane region" description="Helical" evidence="8">
    <location>
        <begin position="384"/>
        <end position="402"/>
    </location>
</feature>
<comment type="caution">
    <text evidence="9">The sequence shown here is derived from an EMBL/GenBank/DDBJ whole genome shotgun (WGS) entry which is preliminary data.</text>
</comment>
<evidence type="ECO:0000256" key="4">
    <source>
        <dbReference type="ARBA" id="ARBA00022475"/>
    </source>
</evidence>
<dbReference type="AlphaFoldDB" id="A0A3N0HXT5"/>
<evidence type="ECO:0000256" key="6">
    <source>
        <dbReference type="ARBA" id="ARBA00022989"/>
    </source>
</evidence>
<evidence type="ECO:0000256" key="8">
    <source>
        <dbReference type="SAM" id="Phobius"/>
    </source>
</evidence>
<keyword evidence="7 8" id="KW-0472">Membrane</keyword>
<accession>A0A3N0HXT5</accession>
<dbReference type="GO" id="GO:0005886">
    <property type="term" value="C:plasma membrane"/>
    <property type="evidence" value="ECO:0007669"/>
    <property type="project" value="UniProtKB-SubCell"/>
</dbReference>
<keyword evidence="10" id="KW-1185">Reference proteome</keyword>
<feature type="transmembrane region" description="Helical" evidence="8">
    <location>
        <begin position="71"/>
        <end position="94"/>
    </location>
</feature>
<keyword evidence="4" id="KW-1003">Cell membrane</keyword>
<gene>
    <name evidence="9" type="ORF">EDX97_08040</name>
</gene>
<dbReference type="Pfam" id="PF01594">
    <property type="entry name" value="AI-2E_transport"/>
    <property type="match status" value="1"/>
</dbReference>
<dbReference type="OrthoDB" id="9793390at2"/>
<evidence type="ECO:0000313" key="10">
    <source>
        <dbReference type="Proteomes" id="UP000276568"/>
    </source>
</evidence>